<protein>
    <submittedName>
        <fullName evidence="1">Uncharacterized protein</fullName>
    </submittedName>
</protein>
<evidence type="ECO:0000313" key="2">
    <source>
        <dbReference type="Proteomes" id="UP000069850"/>
    </source>
</evidence>
<dbReference type="GeneID" id="78736962"/>
<dbReference type="Proteomes" id="UP000069850">
    <property type="component" value="Chromosome 1"/>
</dbReference>
<organism evidence="1 2">
    <name type="scientific">Methanoculleus bourgensis</name>
    <dbReference type="NCBI Taxonomy" id="83986"/>
    <lineage>
        <taxon>Archaea</taxon>
        <taxon>Methanobacteriati</taxon>
        <taxon>Methanobacteriota</taxon>
        <taxon>Stenosarchaea group</taxon>
        <taxon>Methanomicrobia</taxon>
        <taxon>Methanomicrobiales</taxon>
        <taxon>Methanomicrobiaceae</taxon>
        <taxon>Methanoculleus</taxon>
    </lineage>
</organism>
<name>A0A0X3BLV8_9EURY</name>
<proteinExistence type="predicted"/>
<evidence type="ECO:0000313" key="1">
    <source>
        <dbReference type="EMBL" id="CVK32534.1"/>
    </source>
</evidence>
<accession>A0A0X3BLV8</accession>
<dbReference type="EMBL" id="LT158599">
    <property type="protein sequence ID" value="CVK32534.1"/>
    <property type="molecule type" value="Genomic_DNA"/>
</dbReference>
<gene>
    <name evidence="1" type="ORF">MMAB1_1322</name>
</gene>
<dbReference type="RefSeq" id="WP_272947032.1">
    <property type="nucleotide sequence ID" value="NZ_LT158599.1"/>
</dbReference>
<sequence length="42" mass="4560">MTMLGNGVFACGDDADRVLSGFGEVERLNVARRGAYLIEMKP</sequence>
<dbReference type="KEGG" id="mema:MMAB1_1322"/>
<reference evidence="1 2" key="1">
    <citation type="submission" date="2016-01" db="EMBL/GenBank/DDBJ databases">
        <authorList>
            <person name="Manzoor S."/>
        </authorList>
    </citation>
    <scope>NUCLEOTIDE SEQUENCE [LARGE SCALE GENOMIC DNA]</scope>
    <source>
        <strain evidence="1">Methanoculleus sp MAB1</strain>
    </source>
</reference>
<dbReference type="AlphaFoldDB" id="A0A0X3BLV8"/>